<name>A0ABV5E2P4_9ACTN</name>
<feature type="domain" description="HTH cro/C1-type" evidence="1">
    <location>
        <begin position="16"/>
        <end position="72"/>
    </location>
</feature>
<evidence type="ECO:0000313" key="3">
    <source>
        <dbReference type="Proteomes" id="UP001585053"/>
    </source>
</evidence>
<organism evidence="2 3">
    <name type="scientific">Nocardiopsis alba</name>
    <dbReference type="NCBI Taxonomy" id="53437"/>
    <lineage>
        <taxon>Bacteria</taxon>
        <taxon>Bacillati</taxon>
        <taxon>Actinomycetota</taxon>
        <taxon>Actinomycetes</taxon>
        <taxon>Streptosporangiales</taxon>
        <taxon>Nocardiopsidaceae</taxon>
        <taxon>Nocardiopsis</taxon>
    </lineage>
</organism>
<gene>
    <name evidence="2" type="ORF">VSQ78_25610</name>
</gene>
<proteinExistence type="predicted"/>
<dbReference type="InterPro" id="IPR010982">
    <property type="entry name" value="Lambda_DNA-bd_dom_sf"/>
</dbReference>
<dbReference type="Pfam" id="PF19054">
    <property type="entry name" value="DUF5753"/>
    <property type="match status" value="1"/>
</dbReference>
<dbReference type="CDD" id="cd00093">
    <property type="entry name" value="HTH_XRE"/>
    <property type="match status" value="1"/>
</dbReference>
<dbReference type="EMBL" id="JAYMRS010000019">
    <property type="protein sequence ID" value="MFB8771094.1"/>
    <property type="molecule type" value="Genomic_DNA"/>
</dbReference>
<dbReference type="InterPro" id="IPR043917">
    <property type="entry name" value="DUF5753"/>
</dbReference>
<dbReference type="SMART" id="SM00530">
    <property type="entry name" value="HTH_XRE"/>
    <property type="match status" value="1"/>
</dbReference>
<dbReference type="InterPro" id="IPR001387">
    <property type="entry name" value="Cro/C1-type_HTH"/>
</dbReference>
<dbReference type="PROSITE" id="PS50943">
    <property type="entry name" value="HTH_CROC1"/>
    <property type="match status" value="1"/>
</dbReference>
<dbReference type="Gene3D" id="1.10.260.40">
    <property type="entry name" value="lambda repressor-like DNA-binding domains"/>
    <property type="match status" value="1"/>
</dbReference>
<reference evidence="2 3" key="1">
    <citation type="submission" date="2024-01" db="EMBL/GenBank/DDBJ databases">
        <title>Genome mining of biosynthetic gene clusters to explore secondary metabolites of Streptomyces sp.</title>
        <authorList>
            <person name="Baig A."/>
            <person name="Ajitkumar Shintre N."/>
            <person name="Kumar H."/>
            <person name="Anbarasu A."/>
            <person name="Ramaiah S."/>
        </authorList>
    </citation>
    <scope>NUCLEOTIDE SEQUENCE [LARGE SCALE GENOMIC DNA]</scope>
    <source>
        <strain evidence="2 3">A01</strain>
    </source>
</reference>
<keyword evidence="3" id="KW-1185">Reference proteome</keyword>
<protein>
    <submittedName>
        <fullName evidence="2">Helix-turn-helix transcriptional regulator</fullName>
    </submittedName>
</protein>
<dbReference type="SUPFAM" id="SSF47413">
    <property type="entry name" value="lambda repressor-like DNA-binding domains"/>
    <property type="match status" value="1"/>
</dbReference>
<comment type="caution">
    <text evidence="2">The sequence shown here is derived from an EMBL/GenBank/DDBJ whole genome shotgun (WGS) entry which is preliminary data.</text>
</comment>
<evidence type="ECO:0000313" key="2">
    <source>
        <dbReference type="EMBL" id="MFB8771094.1"/>
    </source>
</evidence>
<evidence type="ECO:0000259" key="1">
    <source>
        <dbReference type="PROSITE" id="PS50943"/>
    </source>
</evidence>
<dbReference type="Proteomes" id="UP001585053">
    <property type="component" value="Unassembled WGS sequence"/>
</dbReference>
<accession>A0ABV5E2P4</accession>
<dbReference type="RefSeq" id="WP_376737925.1">
    <property type="nucleotide sequence ID" value="NZ_JAYMRS010000019.1"/>
</dbReference>
<dbReference type="Pfam" id="PF13560">
    <property type="entry name" value="HTH_31"/>
    <property type="match status" value="1"/>
</dbReference>
<sequence>MSEQVLRAKEAFGTRLREIRKDAGISGRELAAVTGMHFTKISRLENGKQNPSEKDIRAWCAACGADDQHDDLVATLRGIEGMWIEWRRHLKGGLGHLQKTFDRFHEGASVVRSYESIVVPGILQTQDYAHAVLEIANDFYGSDDEVDGAVDVRLGRQRFLHQGKQRFLFVVEFWDLKTRFGDVEIMREQLERLLAVTTFPSVSFGVIPPDVVRSMWPGEGVWIFDERIAVVETTTAELTITQPSEVELFLRSFERLQRHAVYGFEARSLITKVIEELE</sequence>